<dbReference type="Proteomes" id="UP001642464">
    <property type="component" value="Unassembled WGS sequence"/>
</dbReference>
<accession>A0ABP0LC22</accession>
<organism evidence="2 3">
    <name type="scientific">Durusdinium trenchii</name>
    <dbReference type="NCBI Taxonomy" id="1381693"/>
    <lineage>
        <taxon>Eukaryota</taxon>
        <taxon>Sar</taxon>
        <taxon>Alveolata</taxon>
        <taxon>Dinophyceae</taxon>
        <taxon>Suessiales</taxon>
        <taxon>Symbiodiniaceae</taxon>
        <taxon>Durusdinium</taxon>
    </lineage>
</organism>
<proteinExistence type="predicted"/>
<protein>
    <submittedName>
        <fullName evidence="2">Uncharacterized protein</fullName>
    </submittedName>
</protein>
<evidence type="ECO:0000256" key="1">
    <source>
        <dbReference type="SAM" id="MobiDB-lite"/>
    </source>
</evidence>
<feature type="compositionally biased region" description="Polar residues" evidence="1">
    <location>
        <begin position="86"/>
        <end position="97"/>
    </location>
</feature>
<feature type="region of interest" description="Disordered" evidence="1">
    <location>
        <begin position="133"/>
        <end position="161"/>
    </location>
</feature>
<gene>
    <name evidence="2" type="ORF">SCF082_LOCUS21840</name>
</gene>
<name>A0ABP0LC22_9DINO</name>
<comment type="caution">
    <text evidence="2">The sequence shown here is derived from an EMBL/GenBank/DDBJ whole genome shotgun (WGS) entry which is preliminary data.</text>
</comment>
<feature type="region of interest" description="Disordered" evidence="1">
    <location>
        <begin position="81"/>
        <end position="120"/>
    </location>
</feature>
<evidence type="ECO:0000313" key="3">
    <source>
        <dbReference type="Proteomes" id="UP001642464"/>
    </source>
</evidence>
<feature type="region of interest" description="Disordered" evidence="1">
    <location>
        <begin position="1"/>
        <end position="64"/>
    </location>
</feature>
<evidence type="ECO:0000313" key="2">
    <source>
        <dbReference type="EMBL" id="CAK9036715.1"/>
    </source>
</evidence>
<feature type="compositionally biased region" description="Low complexity" evidence="1">
    <location>
        <begin position="106"/>
        <end position="120"/>
    </location>
</feature>
<dbReference type="EMBL" id="CAXAMM010015570">
    <property type="protein sequence ID" value="CAK9036715.1"/>
    <property type="molecule type" value="Genomic_DNA"/>
</dbReference>
<keyword evidence="3" id="KW-1185">Reference proteome</keyword>
<reference evidence="2 3" key="1">
    <citation type="submission" date="2024-02" db="EMBL/GenBank/DDBJ databases">
        <authorList>
            <person name="Chen Y."/>
            <person name="Shah S."/>
            <person name="Dougan E. K."/>
            <person name="Thang M."/>
            <person name="Chan C."/>
        </authorList>
    </citation>
    <scope>NUCLEOTIDE SEQUENCE [LARGE SCALE GENOMIC DNA]</scope>
</reference>
<sequence>MGPAACGKTKLPDEGSKPQPAADDDWKELLTASNVQSAAPALQERGQPSSGMFQDLAPEPQDEPYDLLDEYVDDLLGIPIEERPTSQRPSWQATSPQIVLEDGSRAPATAPTAGAKPSTPYLAGVINEWATIDKKQKPLGTLEPTETRDGPAPKRRVEKPP</sequence>